<dbReference type="PANTHER" id="PTHR42792">
    <property type="entry name" value="FLAGELLIN"/>
    <property type="match status" value="1"/>
</dbReference>
<comment type="caution">
    <text evidence="7">The sequence shown here is derived from an EMBL/GenBank/DDBJ whole genome shotgun (WGS) entry which is preliminary data.</text>
</comment>
<keyword evidence="7" id="KW-0966">Cell projection</keyword>
<dbReference type="Gene3D" id="1.20.1330.10">
    <property type="entry name" value="f41 fragment of flagellin, N-terminal domain"/>
    <property type="match status" value="2"/>
</dbReference>
<dbReference type="EMBL" id="WJBE01000002">
    <property type="protein sequence ID" value="MBC3898532.1"/>
    <property type="molecule type" value="Genomic_DNA"/>
</dbReference>
<dbReference type="InterPro" id="IPR001492">
    <property type="entry name" value="Flagellin"/>
</dbReference>
<keyword evidence="8" id="KW-1185">Reference proteome</keyword>
<dbReference type="PRINTS" id="PR00207">
    <property type="entry name" value="FLAGELLIN"/>
</dbReference>
<accession>A0ABR6YTL6</accession>
<feature type="domain" description="Flagellin C-terminal" evidence="6">
    <location>
        <begin position="319"/>
        <end position="404"/>
    </location>
</feature>
<evidence type="ECO:0000259" key="6">
    <source>
        <dbReference type="Pfam" id="PF00700"/>
    </source>
</evidence>
<gene>
    <name evidence="7" type="ORF">GH811_02730</name>
</gene>
<name>A0ABR6YTL6_9FIRM</name>
<protein>
    <recommendedName>
        <fullName evidence="2 4">Flagellin</fullName>
    </recommendedName>
</protein>
<keyword evidence="3 4" id="KW-0975">Bacterial flagellum</keyword>
<evidence type="ECO:0000256" key="1">
    <source>
        <dbReference type="ARBA" id="ARBA00005709"/>
    </source>
</evidence>
<keyword evidence="7" id="KW-0282">Flagellum</keyword>
<dbReference type="Pfam" id="PF00700">
    <property type="entry name" value="Flagellin_C"/>
    <property type="match status" value="1"/>
</dbReference>
<keyword evidence="7" id="KW-0969">Cilium</keyword>
<proteinExistence type="inferred from homology"/>
<feature type="domain" description="Flagellin N-terminal" evidence="5">
    <location>
        <begin position="3"/>
        <end position="139"/>
    </location>
</feature>
<dbReference type="Pfam" id="PF00669">
    <property type="entry name" value="Flagellin_N"/>
    <property type="match status" value="1"/>
</dbReference>
<evidence type="ECO:0000256" key="2">
    <source>
        <dbReference type="ARBA" id="ARBA00020110"/>
    </source>
</evidence>
<dbReference type="PANTHER" id="PTHR42792:SF2">
    <property type="entry name" value="FLAGELLIN"/>
    <property type="match status" value="1"/>
</dbReference>
<dbReference type="RefSeq" id="WP_186893194.1">
    <property type="nucleotide sequence ID" value="NZ_WJBE01000002.1"/>
</dbReference>
<evidence type="ECO:0000256" key="3">
    <source>
        <dbReference type="ARBA" id="ARBA00023143"/>
    </source>
</evidence>
<dbReference type="Gene3D" id="6.10.10.10">
    <property type="entry name" value="Flagellar export chaperone, C-terminal domain"/>
    <property type="match status" value="1"/>
</dbReference>
<comment type="similarity">
    <text evidence="1 4">Belongs to the bacterial flagellin family.</text>
</comment>
<dbReference type="InterPro" id="IPR046358">
    <property type="entry name" value="Flagellin_C"/>
</dbReference>
<evidence type="ECO:0000259" key="5">
    <source>
        <dbReference type="Pfam" id="PF00669"/>
    </source>
</evidence>
<sequence length="405" mass="43340">MRINHNIPALNSYEKYSSKSNSVTKSLEKLSSGSAINRASDNAAGLAISEKMRGQIRGLDQASSNATDTISLIQTAEGALNETHSALQRIRELSVQAANDTNTASDRIQIQKEVDQLISSIDDTANNTEFNTKKLLNGSLGIIPAKPATPGTAKLDANTGGLNKTVEDGWIALGDYGDKIRINPDEQILKSGTYHLNVEYRDHLPIGLDISEYPSGLIVTNSHFETPPVLSYTFNGVTIDISGSYFPSNAPGSAGTGTFVLYAGDNGSPATPEIDNSLYTQIGANTNQNLKLDINNMNANSLGIDPLDITTQSNANTAISAVDSAITLVSSERGKLGAVQNRLEHAIANNNISSENLSSSESRIRDVDMAAEMMKFTKEKIISQAAQSMLAQANQQPENILQLLQ</sequence>
<reference evidence="7 8" key="1">
    <citation type="journal article" date="2020" name="mSystems">
        <title>Defining Genomic and Predicted Metabolic Features of the Acetobacterium Genus.</title>
        <authorList>
            <person name="Ross D.E."/>
            <person name="Marshall C.W."/>
            <person name="Gulliver D."/>
            <person name="May H.D."/>
            <person name="Norman R.S."/>
        </authorList>
    </citation>
    <scope>NUCLEOTIDE SEQUENCE [LARGE SCALE GENOMIC DNA]</scope>
    <source>
        <strain evidence="7 8">DSM 4132</strain>
    </source>
</reference>
<dbReference type="InterPro" id="IPR042187">
    <property type="entry name" value="Flagellin_C_sub2"/>
</dbReference>
<evidence type="ECO:0000256" key="4">
    <source>
        <dbReference type="RuleBase" id="RU362073"/>
    </source>
</evidence>
<comment type="function">
    <text evidence="4">Flagellin is the subunit protein which polymerizes to form the filaments of bacterial flagella.</text>
</comment>
<dbReference type="Proteomes" id="UP000622405">
    <property type="component" value="Unassembled WGS sequence"/>
</dbReference>
<comment type="subcellular location">
    <subcellularLocation>
        <location evidence="4">Secreted</location>
    </subcellularLocation>
    <subcellularLocation>
        <location evidence="4">Bacterial flagellum</location>
    </subcellularLocation>
</comment>
<dbReference type="InterPro" id="IPR001029">
    <property type="entry name" value="Flagellin_N"/>
</dbReference>
<keyword evidence="4" id="KW-0964">Secreted</keyword>
<organism evidence="7 8">
    <name type="scientific">Acetobacterium malicum</name>
    <dbReference type="NCBI Taxonomy" id="52692"/>
    <lineage>
        <taxon>Bacteria</taxon>
        <taxon>Bacillati</taxon>
        <taxon>Bacillota</taxon>
        <taxon>Clostridia</taxon>
        <taxon>Eubacteriales</taxon>
        <taxon>Eubacteriaceae</taxon>
        <taxon>Acetobacterium</taxon>
    </lineage>
</organism>
<evidence type="ECO:0000313" key="7">
    <source>
        <dbReference type="EMBL" id="MBC3898532.1"/>
    </source>
</evidence>
<evidence type="ECO:0000313" key="8">
    <source>
        <dbReference type="Proteomes" id="UP000622405"/>
    </source>
</evidence>
<dbReference type="SUPFAM" id="SSF64518">
    <property type="entry name" value="Phase 1 flagellin"/>
    <property type="match status" value="1"/>
</dbReference>